<feature type="compositionally biased region" description="Basic residues" evidence="1">
    <location>
        <begin position="345"/>
        <end position="364"/>
    </location>
</feature>
<protein>
    <recommendedName>
        <fullName evidence="4">Methyltransferase</fullName>
    </recommendedName>
</protein>
<comment type="caution">
    <text evidence="2">The sequence shown here is derived from an EMBL/GenBank/DDBJ whole genome shotgun (WGS) entry which is preliminary data.</text>
</comment>
<name>S9UV01_9TRYP</name>
<dbReference type="Proteomes" id="UP000015354">
    <property type="component" value="Unassembled WGS sequence"/>
</dbReference>
<proteinExistence type="predicted"/>
<dbReference type="AlphaFoldDB" id="S9UV01"/>
<evidence type="ECO:0000256" key="1">
    <source>
        <dbReference type="SAM" id="MobiDB-lite"/>
    </source>
</evidence>
<dbReference type="PANTHER" id="PTHR39444:SF3">
    <property type="entry name" value="SITE-SPECIFIC DNA-METHYLTRANSFERASE (ADENINE-SPECIFIC)"/>
    <property type="match status" value="1"/>
</dbReference>
<evidence type="ECO:0000313" key="3">
    <source>
        <dbReference type="Proteomes" id="UP000015354"/>
    </source>
</evidence>
<feature type="region of interest" description="Disordered" evidence="1">
    <location>
        <begin position="333"/>
        <end position="364"/>
    </location>
</feature>
<sequence>MCFAFPLSLPFRYSRLIISYSDTRRFALLCPMRTLTAMDKKHADLKRGRAAEAEAEGRADRPAPGADRSRLYHPFRANFNDHFETSIEALRDVLPVVRELQQLLRPSTPERFTLYDPYYCSGTVKELWAQLEVPNVVHENVDFYAAVEARTVPPHDMLVTNPPFSDDHIERFLRFVLLRNAGRPWAMLAPDYVVTKPWYRELVERHCTKASRIAKGVLTGAARPPPATFALPPFIQAAAAPAAAAAAAPPPPAVVGVEPFYIVPRARYDYRHPVEGAAREHSHFKSMWYVWAGRHTPEVVRGVRVAVLHRAAVPDRAPQVLHGLEALEEAKCVTATERRPNPQQRARHAQGGRPSPHGKGRQGH</sequence>
<reference evidence="2 3" key="1">
    <citation type="journal article" date="2013" name="PLoS ONE">
        <title>Predicting the Proteins of Angomonas deanei, Strigomonas culicis and Their Respective Endosymbionts Reveals New Aspects of the Trypanosomatidae Family.</title>
        <authorList>
            <person name="Motta M.C."/>
            <person name="Martins A.C."/>
            <person name="de Souza S.S."/>
            <person name="Catta-Preta C.M."/>
            <person name="Silva R."/>
            <person name="Klein C.C."/>
            <person name="de Almeida L.G."/>
            <person name="de Lima Cunha O."/>
            <person name="Ciapina L.P."/>
            <person name="Brocchi M."/>
            <person name="Colabardini A.C."/>
            <person name="de Araujo Lima B."/>
            <person name="Machado C.R."/>
            <person name="de Almeida Soares C.M."/>
            <person name="Probst C.M."/>
            <person name="de Menezes C.B."/>
            <person name="Thompson C.E."/>
            <person name="Bartholomeu D.C."/>
            <person name="Gradia D.F."/>
            <person name="Pavoni D.P."/>
            <person name="Grisard E.C."/>
            <person name="Fantinatti-Garboggini F."/>
            <person name="Marchini F.K."/>
            <person name="Rodrigues-Luiz G.F."/>
            <person name="Wagner G."/>
            <person name="Goldman G.H."/>
            <person name="Fietto J.L."/>
            <person name="Elias M.C."/>
            <person name="Goldman M.H."/>
            <person name="Sagot M.F."/>
            <person name="Pereira M."/>
            <person name="Stoco P.H."/>
            <person name="de Mendonca-Neto R.P."/>
            <person name="Teixeira S.M."/>
            <person name="Maciel T.E."/>
            <person name="de Oliveira Mendes T.A."/>
            <person name="Urmenyi T.P."/>
            <person name="de Souza W."/>
            <person name="Schenkman S."/>
            <person name="de Vasconcelos A.T."/>
        </authorList>
    </citation>
    <scope>NUCLEOTIDE SEQUENCE [LARGE SCALE GENOMIC DNA]</scope>
</reference>
<gene>
    <name evidence="2" type="ORF">STCU_02709</name>
</gene>
<feature type="compositionally biased region" description="Basic and acidic residues" evidence="1">
    <location>
        <begin position="46"/>
        <end position="61"/>
    </location>
</feature>
<accession>S9UV01</accession>
<dbReference type="PANTHER" id="PTHR39444">
    <property type="entry name" value="SITE-SPECIFIC DNA-METHYLTRANSFERASE (ADENINE-SPECIFIC)"/>
    <property type="match status" value="1"/>
</dbReference>
<organism evidence="2 3">
    <name type="scientific">Strigomonas culicis</name>
    <dbReference type="NCBI Taxonomy" id="28005"/>
    <lineage>
        <taxon>Eukaryota</taxon>
        <taxon>Discoba</taxon>
        <taxon>Euglenozoa</taxon>
        <taxon>Kinetoplastea</taxon>
        <taxon>Metakinetoplastina</taxon>
        <taxon>Trypanosomatida</taxon>
        <taxon>Trypanosomatidae</taxon>
        <taxon>Strigomonadinae</taxon>
        <taxon>Strigomonas</taxon>
    </lineage>
</organism>
<feature type="region of interest" description="Disordered" evidence="1">
    <location>
        <begin position="46"/>
        <end position="69"/>
    </location>
</feature>
<keyword evidence="3" id="KW-1185">Reference proteome</keyword>
<dbReference type="OrthoDB" id="203687at2759"/>
<dbReference type="EMBL" id="ATMH01002709">
    <property type="protein sequence ID" value="EPY32728.1"/>
    <property type="molecule type" value="Genomic_DNA"/>
</dbReference>
<evidence type="ECO:0000313" key="2">
    <source>
        <dbReference type="EMBL" id="EPY32728.1"/>
    </source>
</evidence>
<evidence type="ECO:0008006" key="4">
    <source>
        <dbReference type="Google" id="ProtNLM"/>
    </source>
</evidence>